<evidence type="ECO:0000313" key="2">
    <source>
        <dbReference type="EMBL" id="GAK30732.1"/>
    </source>
</evidence>
<feature type="region of interest" description="Disordered" evidence="1">
    <location>
        <begin position="50"/>
        <end position="76"/>
    </location>
</feature>
<dbReference type="AlphaFoldDB" id="A0A069CTK4"/>
<dbReference type="RefSeq" id="WP_027698816.1">
    <property type="nucleotide sequence ID" value="NZ_DF820488.1"/>
</dbReference>
<sequence length="150" mass="16662">MEIIKEIFIITPLLIGGVHISTPHIRPTVRTPTTVKSTVKSSPVKSVKTSKVAGKSANSRRSAIKNAGKSSSTSHLRMTKSYSTSNGLLKFLFWNNVINGHSNYVTLEIKDAAGKKHKVNLTKAQYQKIKNVKDLTYKNGHLYEKSVRIK</sequence>
<gene>
    <name evidence="2" type="ORF">WOSG25_050040</name>
</gene>
<accession>A0A069CTK4</accession>
<dbReference type="STRING" id="1329250.WOSG25_050040"/>
<dbReference type="Proteomes" id="UP000030643">
    <property type="component" value="Unassembled WGS sequence"/>
</dbReference>
<dbReference type="OrthoDB" id="9991750at2"/>
<name>A0A069CTK4_WEIOS</name>
<reference evidence="3" key="1">
    <citation type="journal article" date="2014" name="Genome Announc.">
        <title>Draft genome sequence of Weissella oryzae SG25T, isolated from fermented rice grains.</title>
        <authorList>
            <person name="Tanizawa Y."/>
            <person name="Fujisawa T."/>
            <person name="Mochizuki T."/>
            <person name="Kaminuma E."/>
            <person name="Suzuki Y."/>
            <person name="Nakamura Y."/>
            <person name="Tohno M."/>
        </authorList>
    </citation>
    <scope>NUCLEOTIDE SEQUENCE [LARGE SCALE GENOMIC DNA]</scope>
    <source>
        <strain evidence="3">DSM 25784 / JCM 18191 / LMG 30913 / SG25</strain>
    </source>
</reference>
<proteinExistence type="predicted"/>
<evidence type="ECO:0000256" key="1">
    <source>
        <dbReference type="SAM" id="MobiDB-lite"/>
    </source>
</evidence>
<protein>
    <submittedName>
        <fullName evidence="2">Uncharacterized protein</fullName>
    </submittedName>
</protein>
<organism evidence="2 3">
    <name type="scientific">Weissella oryzae (strain DSM 25784 / JCM 18191 / LMG 30913 / SG25)</name>
    <dbReference type="NCBI Taxonomy" id="1329250"/>
    <lineage>
        <taxon>Bacteria</taxon>
        <taxon>Bacillati</taxon>
        <taxon>Bacillota</taxon>
        <taxon>Bacilli</taxon>
        <taxon>Lactobacillales</taxon>
        <taxon>Lactobacillaceae</taxon>
        <taxon>Weissella</taxon>
    </lineage>
</organism>
<evidence type="ECO:0000313" key="3">
    <source>
        <dbReference type="Proteomes" id="UP000030643"/>
    </source>
</evidence>
<keyword evidence="3" id="KW-1185">Reference proteome</keyword>
<dbReference type="EMBL" id="DF820488">
    <property type="protein sequence ID" value="GAK30732.1"/>
    <property type="molecule type" value="Genomic_DNA"/>
</dbReference>